<dbReference type="GO" id="GO:0043066">
    <property type="term" value="P:negative regulation of apoptotic process"/>
    <property type="evidence" value="ECO:0007669"/>
    <property type="project" value="TreeGrafter"/>
</dbReference>
<dbReference type="InterPro" id="IPR050784">
    <property type="entry name" value="IAP"/>
</dbReference>
<dbReference type="GO" id="GO:0005634">
    <property type="term" value="C:nucleus"/>
    <property type="evidence" value="ECO:0007669"/>
    <property type="project" value="TreeGrafter"/>
</dbReference>
<dbReference type="PROSITE" id="PS01282">
    <property type="entry name" value="BIR_REPEAT_1"/>
    <property type="match status" value="1"/>
</dbReference>
<dbReference type="AlphaFoldDB" id="A0AAV2R2M2"/>
<dbReference type="PANTHER" id="PTHR10044">
    <property type="entry name" value="INHIBITOR OF APOPTOSIS"/>
    <property type="match status" value="1"/>
</dbReference>
<proteinExistence type="predicted"/>
<dbReference type="Proteomes" id="UP001497623">
    <property type="component" value="Unassembled WGS sequence"/>
</dbReference>
<organism evidence="1 2">
    <name type="scientific">Meganyctiphanes norvegica</name>
    <name type="common">Northern krill</name>
    <name type="synonym">Thysanopoda norvegica</name>
    <dbReference type="NCBI Taxonomy" id="48144"/>
    <lineage>
        <taxon>Eukaryota</taxon>
        <taxon>Metazoa</taxon>
        <taxon>Ecdysozoa</taxon>
        <taxon>Arthropoda</taxon>
        <taxon>Crustacea</taxon>
        <taxon>Multicrustacea</taxon>
        <taxon>Malacostraca</taxon>
        <taxon>Eumalacostraca</taxon>
        <taxon>Eucarida</taxon>
        <taxon>Euphausiacea</taxon>
        <taxon>Euphausiidae</taxon>
        <taxon>Meganyctiphanes</taxon>
    </lineage>
</organism>
<dbReference type="InterPro" id="IPR001370">
    <property type="entry name" value="BIR_rpt"/>
</dbReference>
<dbReference type="GO" id="GO:0051726">
    <property type="term" value="P:regulation of cell cycle"/>
    <property type="evidence" value="ECO:0007669"/>
    <property type="project" value="TreeGrafter"/>
</dbReference>
<dbReference type="SMART" id="SM00238">
    <property type="entry name" value="BIR"/>
    <property type="match status" value="2"/>
</dbReference>
<dbReference type="SUPFAM" id="SSF57924">
    <property type="entry name" value="Inhibitor of apoptosis (IAP) repeat"/>
    <property type="match status" value="2"/>
</dbReference>
<dbReference type="PROSITE" id="PS50143">
    <property type="entry name" value="BIR_REPEAT_2"/>
    <property type="match status" value="2"/>
</dbReference>
<evidence type="ECO:0008006" key="3">
    <source>
        <dbReference type="Google" id="ProtNLM"/>
    </source>
</evidence>
<gene>
    <name evidence="1" type="ORF">MNOR_LOCUS18445</name>
</gene>
<sequence length="363" mass="41904">SLCGATRAALLAQLYTCSGDTYSLILKYTMVDFCTDEQKTSLRKGDVCRKERRFHSRSSLALESIRLETFVSWPITYIKATQLAKNGFYYTRVLDHVRCYVCDGIIGYWEEGDDPKEEHRKHFPNCDFVQNKVTGNIPQERSENETGPLYEFLESYYYFKISNTKPSKPPSQYQTDSCSIADPENILFPQLRYKKDRLQTFASWPRIISVSTEVLAESGFFSLQFSDWVQCFHCGGGLFNWMSGDDPIQDHCHYYPHCDFIREKCGEEKITEKRKSMSNMSRTVAISQKESQMLLYHPIAQRLVDMGLSKSSVCGALQQHLEERGQLPFTLQDTIRVVFDYDEKQQAQEAKPQTNTDTVIEAV</sequence>
<dbReference type="Gene3D" id="1.10.1170.10">
    <property type="entry name" value="Inhibitor Of Apoptosis Protein (2mihbC-IAP-1), Chain A"/>
    <property type="match status" value="2"/>
</dbReference>
<reference evidence="1 2" key="1">
    <citation type="submission" date="2024-05" db="EMBL/GenBank/DDBJ databases">
        <authorList>
            <person name="Wallberg A."/>
        </authorList>
    </citation>
    <scope>NUCLEOTIDE SEQUENCE [LARGE SCALE GENOMIC DNA]</scope>
</reference>
<dbReference type="CDD" id="cd00022">
    <property type="entry name" value="BIR"/>
    <property type="match status" value="2"/>
</dbReference>
<dbReference type="Pfam" id="PF00653">
    <property type="entry name" value="BIR"/>
    <property type="match status" value="2"/>
</dbReference>
<protein>
    <recommendedName>
        <fullName evidence="3">Inhibitor of apoptosis protein</fullName>
    </recommendedName>
</protein>
<feature type="non-terminal residue" evidence="1">
    <location>
        <position position="1"/>
    </location>
</feature>
<dbReference type="GO" id="GO:0005737">
    <property type="term" value="C:cytoplasm"/>
    <property type="evidence" value="ECO:0007669"/>
    <property type="project" value="TreeGrafter"/>
</dbReference>
<evidence type="ECO:0000313" key="1">
    <source>
        <dbReference type="EMBL" id="CAL4106934.1"/>
    </source>
</evidence>
<accession>A0AAV2R2M2</accession>
<name>A0AAV2R2M2_MEGNR</name>
<keyword evidence="2" id="KW-1185">Reference proteome</keyword>
<dbReference type="GO" id="GO:0043027">
    <property type="term" value="F:cysteine-type endopeptidase inhibitor activity involved in apoptotic process"/>
    <property type="evidence" value="ECO:0007669"/>
    <property type="project" value="TreeGrafter"/>
</dbReference>
<evidence type="ECO:0000313" key="2">
    <source>
        <dbReference type="Proteomes" id="UP001497623"/>
    </source>
</evidence>
<dbReference type="EMBL" id="CAXKWB010013196">
    <property type="protein sequence ID" value="CAL4106934.1"/>
    <property type="molecule type" value="Genomic_DNA"/>
</dbReference>
<dbReference type="PANTHER" id="PTHR10044:SF139">
    <property type="entry name" value="DEATH-ASSOCIATED INHIBITOR OF APOPTOSIS 2"/>
    <property type="match status" value="1"/>
</dbReference>
<comment type="caution">
    <text evidence="1">The sequence shown here is derived from an EMBL/GenBank/DDBJ whole genome shotgun (WGS) entry which is preliminary data.</text>
</comment>